<evidence type="ECO:0000313" key="2">
    <source>
        <dbReference type="Proteomes" id="UP000187181"/>
    </source>
</evidence>
<sequence length="130" mass="14443">MISATALLLTNTAICQPTAMVVKKESQTESILLSRYGAFIEKSEFLAPGGIITAIESKLIFTPIKTFLRQHVSITEIPLDQIAAVKRANTFGIVPNGIVLQLHDGTSQKLKTIILRRKKLYHLLLDQTER</sequence>
<dbReference type="InterPro" id="IPR011993">
    <property type="entry name" value="PH-like_dom_sf"/>
</dbReference>
<dbReference type="Proteomes" id="UP000187181">
    <property type="component" value="Unassembled WGS sequence"/>
</dbReference>
<dbReference type="EMBL" id="FTPP01000001">
    <property type="protein sequence ID" value="SIT85402.1"/>
    <property type="molecule type" value="Genomic_DNA"/>
</dbReference>
<dbReference type="Gene3D" id="2.30.29.30">
    <property type="entry name" value="Pleckstrin-homology domain (PH domain)/Phosphotyrosine-binding domain (PTB)"/>
    <property type="match status" value="1"/>
</dbReference>
<evidence type="ECO:0000313" key="1">
    <source>
        <dbReference type="EMBL" id="SIT85402.1"/>
    </source>
</evidence>
<gene>
    <name evidence="1" type="ORF">SAMN05444128_1534</name>
</gene>
<reference evidence="2" key="1">
    <citation type="submission" date="2017-01" db="EMBL/GenBank/DDBJ databases">
        <authorList>
            <person name="Varghese N."/>
            <person name="Submissions S."/>
        </authorList>
    </citation>
    <scope>NUCLEOTIDE SEQUENCE [LARGE SCALE GENOMIC DNA]</scope>
    <source>
        <strain evidence="2">LP100</strain>
    </source>
</reference>
<protein>
    <recommendedName>
        <fullName evidence="3">GRAM domain-containing protein</fullName>
    </recommendedName>
</protein>
<keyword evidence="2" id="KW-1185">Reference proteome</keyword>
<accession>A0A1R3X431</accession>
<proteinExistence type="predicted"/>
<name>A0A1R3X431_9BACT</name>
<dbReference type="AlphaFoldDB" id="A0A1R3X431"/>
<dbReference type="STRING" id="1317125.SAMN05444128_1534"/>
<evidence type="ECO:0008006" key="3">
    <source>
        <dbReference type="Google" id="ProtNLM"/>
    </source>
</evidence>
<organism evidence="1 2">
    <name type="scientific">Pontibacter indicus</name>
    <dbReference type="NCBI Taxonomy" id="1317125"/>
    <lineage>
        <taxon>Bacteria</taxon>
        <taxon>Pseudomonadati</taxon>
        <taxon>Bacteroidota</taxon>
        <taxon>Cytophagia</taxon>
        <taxon>Cytophagales</taxon>
        <taxon>Hymenobacteraceae</taxon>
        <taxon>Pontibacter</taxon>
    </lineage>
</organism>